<keyword evidence="4" id="KW-0723">Serine/threonine-protein kinase</keyword>
<evidence type="ECO:0000256" key="4">
    <source>
        <dbReference type="ARBA" id="ARBA00022527"/>
    </source>
</evidence>
<name>A0A7K5L3A8_VIRAL</name>
<evidence type="ECO:0000256" key="5">
    <source>
        <dbReference type="ARBA" id="ARBA00022679"/>
    </source>
</evidence>
<feature type="compositionally biased region" description="Low complexity" evidence="12">
    <location>
        <begin position="8"/>
        <end position="19"/>
    </location>
</feature>
<dbReference type="PROSITE" id="PS50011">
    <property type="entry name" value="PROTEIN_KINASE_DOM"/>
    <property type="match status" value="1"/>
</dbReference>
<evidence type="ECO:0000256" key="11">
    <source>
        <dbReference type="PROSITE-ProRule" id="PRU10141"/>
    </source>
</evidence>
<evidence type="ECO:0000256" key="10">
    <source>
        <dbReference type="ARBA" id="ARBA00048679"/>
    </source>
</evidence>
<evidence type="ECO:0000256" key="8">
    <source>
        <dbReference type="ARBA" id="ARBA00022840"/>
    </source>
</evidence>
<organism evidence="14 15">
    <name type="scientific">Vireo altiloquus</name>
    <name type="common">Black-whiskered vireo</name>
    <name type="synonym">Muscicapa altiloqua</name>
    <dbReference type="NCBI Taxonomy" id="34956"/>
    <lineage>
        <taxon>Eukaryota</taxon>
        <taxon>Metazoa</taxon>
        <taxon>Chordata</taxon>
        <taxon>Craniata</taxon>
        <taxon>Vertebrata</taxon>
        <taxon>Euteleostomi</taxon>
        <taxon>Archelosauria</taxon>
        <taxon>Archosauria</taxon>
        <taxon>Dinosauria</taxon>
        <taxon>Saurischia</taxon>
        <taxon>Theropoda</taxon>
        <taxon>Coelurosauria</taxon>
        <taxon>Aves</taxon>
        <taxon>Neognathae</taxon>
        <taxon>Neoaves</taxon>
        <taxon>Telluraves</taxon>
        <taxon>Australaves</taxon>
        <taxon>Passeriformes</taxon>
        <taxon>Corvoidea</taxon>
        <taxon>Vireonidae</taxon>
        <taxon>Vireoninae</taxon>
        <taxon>Vireo</taxon>
    </lineage>
</organism>
<keyword evidence="8 11" id="KW-0067">ATP-binding</keyword>
<feature type="domain" description="Protein kinase" evidence="13">
    <location>
        <begin position="35"/>
        <end position="144"/>
    </location>
</feature>
<dbReference type="SUPFAM" id="SSF56112">
    <property type="entry name" value="Protein kinase-like (PK-like)"/>
    <property type="match status" value="1"/>
</dbReference>
<proteinExistence type="inferred from homology"/>
<comment type="caution">
    <text evidence="14">The sequence shown here is derived from an EMBL/GenBank/DDBJ whole genome shotgun (WGS) entry which is preliminary data.</text>
</comment>
<gene>
    <name evidence="14" type="primary">Pim1_0</name>
    <name evidence="14" type="ORF">VIRALT_R10618</name>
</gene>
<dbReference type="InterPro" id="IPR017441">
    <property type="entry name" value="Protein_kinase_ATP_BS"/>
</dbReference>
<keyword evidence="6 11" id="KW-0547">Nucleotide-binding</keyword>
<comment type="catalytic activity">
    <reaction evidence="10">
        <text>L-seryl-[protein] + ATP = O-phospho-L-seryl-[protein] + ADP + H(+)</text>
        <dbReference type="Rhea" id="RHEA:17989"/>
        <dbReference type="Rhea" id="RHEA-COMP:9863"/>
        <dbReference type="Rhea" id="RHEA-COMP:11604"/>
        <dbReference type="ChEBI" id="CHEBI:15378"/>
        <dbReference type="ChEBI" id="CHEBI:29999"/>
        <dbReference type="ChEBI" id="CHEBI:30616"/>
        <dbReference type="ChEBI" id="CHEBI:83421"/>
        <dbReference type="ChEBI" id="CHEBI:456216"/>
        <dbReference type="EC" id="2.7.11.1"/>
    </reaction>
</comment>
<dbReference type="GO" id="GO:0005524">
    <property type="term" value="F:ATP binding"/>
    <property type="evidence" value="ECO:0007669"/>
    <property type="project" value="UniProtKB-UniRule"/>
</dbReference>
<evidence type="ECO:0000256" key="6">
    <source>
        <dbReference type="ARBA" id="ARBA00022741"/>
    </source>
</evidence>
<dbReference type="EMBL" id="VZRF01006156">
    <property type="protein sequence ID" value="NWT12591.1"/>
    <property type="molecule type" value="Genomic_DNA"/>
</dbReference>
<evidence type="ECO:0000256" key="7">
    <source>
        <dbReference type="ARBA" id="ARBA00022777"/>
    </source>
</evidence>
<sequence>GAVGGRSGAVSGPGPSAEGRVSPAGKAQEALQERYRLGSLLGSGGFGSVYSGTRLADGAPVKPWHGLSPTDCTVLLLQPNGTRAPLETVLLAKVSPGCAGVIRLLEWVELPNSFVLVLERLEQCQDLSDFLVEQSFLPEKEARG</sequence>
<evidence type="ECO:0000256" key="9">
    <source>
        <dbReference type="ARBA" id="ARBA00047899"/>
    </source>
</evidence>
<evidence type="ECO:0000256" key="2">
    <source>
        <dbReference type="ARBA" id="ARBA00005505"/>
    </source>
</evidence>
<dbReference type="GO" id="GO:0005737">
    <property type="term" value="C:cytoplasm"/>
    <property type="evidence" value="ECO:0007669"/>
    <property type="project" value="TreeGrafter"/>
</dbReference>
<evidence type="ECO:0000313" key="15">
    <source>
        <dbReference type="Proteomes" id="UP000589495"/>
    </source>
</evidence>
<evidence type="ECO:0000313" key="14">
    <source>
        <dbReference type="EMBL" id="NWT12591.1"/>
    </source>
</evidence>
<accession>A0A7K5L3A8</accession>
<comment type="catalytic activity">
    <reaction evidence="9">
        <text>L-threonyl-[protein] + ATP = O-phospho-L-threonyl-[protein] + ADP + H(+)</text>
        <dbReference type="Rhea" id="RHEA:46608"/>
        <dbReference type="Rhea" id="RHEA-COMP:11060"/>
        <dbReference type="Rhea" id="RHEA-COMP:11605"/>
        <dbReference type="ChEBI" id="CHEBI:15378"/>
        <dbReference type="ChEBI" id="CHEBI:30013"/>
        <dbReference type="ChEBI" id="CHEBI:30616"/>
        <dbReference type="ChEBI" id="CHEBI:61977"/>
        <dbReference type="ChEBI" id="CHEBI:456216"/>
        <dbReference type="EC" id="2.7.11.1"/>
    </reaction>
</comment>
<dbReference type="PANTHER" id="PTHR22984">
    <property type="entry name" value="SERINE/THREONINE-PROTEIN KINASE PIM"/>
    <property type="match status" value="1"/>
</dbReference>
<evidence type="ECO:0000256" key="12">
    <source>
        <dbReference type="SAM" id="MobiDB-lite"/>
    </source>
</evidence>
<dbReference type="Proteomes" id="UP000589495">
    <property type="component" value="Unassembled WGS sequence"/>
</dbReference>
<reference evidence="14 15" key="1">
    <citation type="submission" date="2019-09" db="EMBL/GenBank/DDBJ databases">
        <title>Bird 10,000 Genomes (B10K) Project - Family phase.</title>
        <authorList>
            <person name="Zhang G."/>
        </authorList>
    </citation>
    <scope>NUCLEOTIDE SEQUENCE [LARGE SCALE GENOMIC DNA]</scope>
    <source>
        <strain evidence="14">B10K-DU-001-22</strain>
        <tissue evidence="14">Muscle</tissue>
    </source>
</reference>
<keyword evidence="15" id="KW-1185">Reference proteome</keyword>
<comment type="similarity">
    <text evidence="2">Belongs to the protein kinase superfamily. CAMK Ser/Thr protein kinase family. PIM subfamily.</text>
</comment>
<dbReference type="GO" id="GO:0004674">
    <property type="term" value="F:protein serine/threonine kinase activity"/>
    <property type="evidence" value="ECO:0007669"/>
    <property type="project" value="UniProtKB-KW"/>
</dbReference>
<protein>
    <recommendedName>
        <fullName evidence="3">non-specific serine/threonine protein kinase</fullName>
        <ecNumber evidence="3">2.7.11.1</ecNumber>
    </recommendedName>
</protein>
<dbReference type="InterPro" id="IPR051138">
    <property type="entry name" value="PIM_Ser/Thr_kinase"/>
</dbReference>
<evidence type="ECO:0000259" key="13">
    <source>
        <dbReference type="PROSITE" id="PS50011"/>
    </source>
</evidence>
<keyword evidence="7 14" id="KW-0418">Kinase</keyword>
<dbReference type="Gene3D" id="3.30.200.20">
    <property type="entry name" value="Phosphorylase Kinase, domain 1"/>
    <property type="match status" value="1"/>
</dbReference>
<dbReference type="EC" id="2.7.11.1" evidence="3"/>
<dbReference type="AlphaFoldDB" id="A0A7K5L3A8"/>
<evidence type="ECO:0000256" key="1">
    <source>
        <dbReference type="ARBA" id="ARBA00004340"/>
    </source>
</evidence>
<dbReference type="InterPro" id="IPR011009">
    <property type="entry name" value="Kinase-like_dom_sf"/>
</dbReference>
<feature type="non-terminal residue" evidence="14">
    <location>
        <position position="1"/>
    </location>
</feature>
<comment type="subcellular location">
    <subcellularLocation>
        <location evidence="1">Host cell</location>
    </subcellularLocation>
</comment>
<dbReference type="GO" id="GO:0043657">
    <property type="term" value="C:host cell"/>
    <property type="evidence" value="ECO:0007669"/>
    <property type="project" value="UniProtKB-SubCell"/>
</dbReference>
<dbReference type="InterPro" id="IPR000719">
    <property type="entry name" value="Prot_kinase_dom"/>
</dbReference>
<feature type="region of interest" description="Disordered" evidence="12">
    <location>
        <begin position="1"/>
        <end position="26"/>
    </location>
</feature>
<keyword evidence="5" id="KW-0808">Transferase</keyword>
<dbReference type="PANTHER" id="PTHR22984:SF25">
    <property type="entry name" value="PROTEIN KINASE DOMAIN-CONTAINING PROTEIN"/>
    <property type="match status" value="1"/>
</dbReference>
<evidence type="ECO:0000256" key="3">
    <source>
        <dbReference type="ARBA" id="ARBA00012513"/>
    </source>
</evidence>
<dbReference type="PROSITE" id="PS00107">
    <property type="entry name" value="PROTEIN_KINASE_ATP"/>
    <property type="match status" value="1"/>
</dbReference>
<feature type="non-terminal residue" evidence="14">
    <location>
        <position position="144"/>
    </location>
</feature>
<feature type="binding site" evidence="11">
    <location>
        <position position="62"/>
    </location>
    <ligand>
        <name>ATP</name>
        <dbReference type="ChEBI" id="CHEBI:30616"/>
    </ligand>
</feature>